<comment type="caution">
    <text evidence="2">The sequence shown here is derived from an EMBL/GenBank/DDBJ whole genome shotgun (WGS) entry which is preliminary data.</text>
</comment>
<dbReference type="RefSeq" id="WP_009483165.1">
    <property type="nucleotide sequence ID" value="NZ_BAFE01000084.1"/>
</dbReference>
<evidence type="ECO:0000313" key="3">
    <source>
        <dbReference type="Proteomes" id="UP000004367"/>
    </source>
</evidence>
<name>H5UUB4_9MICO</name>
<keyword evidence="1" id="KW-0472">Membrane</keyword>
<evidence type="ECO:0000313" key="2">
    <source>
        <dbReference type="EMBL" id="GAB49322.1"/>
    </source>
</evidence>
<gene>
    <name evidence="2" type="ORF">MOPEL_113_00020</name>
</gene>
<keyword evidence="3" id="KW-1185">Reference proteome</keyword>
<sequence>MTTILDALTAAGPWPTAALGGLASIIGGSLGGWISTLLTNTAAKRRQKNDHEHAQALAAERIHADTVAALRAQRATLYVDVYNGLRDYADYTAHDLNDAEESIPITAKDRSRNSLSRRARGWEADLHDRATAALDTYDGLRARVELLAPHPVRSTYADLRQPLQRWVHTTEYIALVSASQPTEADDDEHGTWRNTWHLYVTFERGRGATYRDTLDTLARHMREDMASPTLDT</sequence>
<dbReference type="AlphaFoldDB" id="H5UUB4"/>
<dbReference type="Proteomes" id="UP000004367">
    <property type="component" value="Unassembled WGS sequence"/>
</dbReference>
<keyword evidence="1" id="KW-0812">Transmembrane</keyword>
<proteinExistence type="predicted"/>
<keyword evidence="1" id="KW-1133">Transmembrane helix</keyword>
<evidence type="ECO:0000256" key="1">
    <source>
        <dbReference type="SAM" id="Phobius"/>
    </source>
</evidence>
<protein>
    <submittedName>
        <fullName evidence="2">Uncharacterized protein</fullName>
    </submittedName>
</protein>
<reference evidence="2 3" key="1">
    <citation type="submission" date="2012-02" db="EMBL/GenBank/DDBJ databases">
        <title>Whole genome shotgun sequence of Mobilicoccus pelagius NBRC 104925.</title>
        <authorList>
            <person name="Yoshida Y."/>
            <person name="Hosoyama A."/>
            <person name="Tsuchikane K."/>
            <person name="Katsumata H."/>
            <person name="Yamazaki S."/>
            <person name="Fujita N."/>
        </authorList>
    </citation>
    <scope>NUCLEOTIDE SEQUENCE [LARGE SCALE GENOMIC DNA]</scope>
    <source>
        <strain evidence="2 3">NBRC 104925</strain>
    </source>
</reference>
<feature type="transmembrane region" description="Helical" evidence="1">
    <location>
        <begin position="17"/>
        <end position="38"/>
    </location>
</feature>
<dbReference type="EMBL" id="BAFE01000084">
    <property type="protein sequence ID" value="GAB49322.1"/>
    <property type="molecule type" value="Genomic_DNA"/>
</dbReference>
<accession>H5UUB4</accession>
<organism evidence="2 3">
    <name type="scientific">Mobilicoccus pelagius NBRC 104925</name>
    <dbReference type="NCBI Taxonomy" id="1089455"/>
    <lineage>
        <taxon>Bacteria</taxon>
        <taxon>Bacillati</taxon>
        <taxon>Actinomycetota</taxon>
        <taxon>Actinomycetes</taxon>
        <taxon>Micrococcales</taxon>
        <taxon>Dermatophilaceae</taxon>
        <taxon>Mobilicoccus</taxon>
    </lineage>
</organism>